<dbReference type="InterPro" id="IPR019734">
    <property type="entry name" value="TPR_rpt"/>
</dbReference>
<dbReference type="Pfam" id="PF13174">
    <property type="entry name" value="TPR_6"/>
    <property type="match status" value="1"/>
</dbReference>
<proteinExistence type="predicted"/>
<dbReference type="Gene3D" id="1.25.40.10">
    <property type="entry name" value="Tetratricopeptide repeat domain"/>
    <property type="match status" value="1"/>
</dbReference>
<evidence type="ECO:0000313" key="2">
    <source>
        <dbReference type="Proteomes" id="UP001295423"/>
    </source>
</evidence>
<dbReference type="AlphaFoldDB" id="A0AAD2G6Q6"/>
<keyword evidence="2" id="KW-1185">Reference proteome</keyword>
<gene>
    <name evidence="1" type="ORF">CYCCA115_LOCUS20554</name>
</gene>
<evidence type="ECO:0008006" key="3">
    <source>
        <dbReference type="Google" id="ProtNLM"/>
    </source>
</evidence>
<dbReference type="SUPFAM" id="SSF48452">
    <property type="entry name" value="TPR-like"/>
    <property type="match status" value="1"/>
</dbReference>
<evidence type="ECO:0000313" key="1">
    <source>
        <dbReference type="EMBL" id="CAJ1964279.1"/>
    </source>
</evidence>
<accession>A0AAD2G6Q6</accession>
<protein>
    <recommendedName>
        <fullName evidence="3">MYND-type domain-containing protein</fullName>
    </recommendedName>
</protein>
<organism evidence="1 2">
    <name type="scientific">Cylindrotheca closterium</name>
    <dbReference type="NCBI Taxonomy" id="2856"/>
    <lineage>
        <taxon>Eukaryota</taxon>
        <taxon>Sar</taxon>
        <taxon>Stramenopiles</taxon>
        <taxon>Ochrophyta</taxon>
        <taxon>Bacillariophyta</taxon>
        <taxon>Bacillariophyceae</taxon>
        <taxon>Bacillariophycidae</taxon>
        <taxon>Bacillariales</taxon>
        <taxon>Bacillariaceae</taxon>
        <taxon>Cylindrotheca</taxon>
    </lineage>
</organism>
<dbReference type="SUPFAM" id="SSF144232">
    <property type="entry name" value="HIT/MYND zinc finger-like"/>
    <property type="match status" value="1"/>
</dbReference>
<dbReference type="EMBL" id="CAKOGP040002180">
    <property type="protein sequence ID" value="CAJ1964279.1"/>
    <property type="molecule type" value="Genomic_DNA"/>
</dbReference>
<dbReference type="Proteomes" id="UP001295423">
    <property type="component" value="Unassembled WGS sequence"/>
</dbReference>
<name>A0AAD2G6Q6_9STRA</name>
<dbReference type="InterPro" id="IPR011990">
    <property type="entry name" value="TPR-like_helical_dom_sf"/>
</dbReference>
<reference evidence="1" key="1">
    <citation type="submission" date="2023-08" db="EMBL/GenBank/DDBJ databases">
        <authorList>
            <person name="Audoor S."/>
            <person name="Bilcke G."/>
        </authorList>
    </citation>
    <scope>NUCLEOTIDE SEQUENCE</scope>
</reference>
<comment type="caution">
    <text evidence="1">The sequence shown here is derived from an EMBL/GenBank/DDBJ whole genome shotgun (WGS) entry which is preliminary data.</text>
</comment>
<sequence length="371" mass="41682">MASSSPSPAQIKDLAREYGYVERREEVSKTLFFSDPMHDPPTLVNVFYTTRGIMTKISHPTSGYNQLWRSGAYDSLQTLATILENPRKHTGKGYRTTDQSIRGCTQCGEPKRRGEFSKNQWRKGPDSCRCQGCVSGPTTSVVEGYNHNPATSSATLGVDYNHNQHLICDAAGCGAECHNIRCETCGMVYYCSPSCRNRHSAIHQSECFPIVMMKSKVASNPKSSNHMERGHAMATMLSGKRTFEALLLQAECIHQEDGNWDTAIELYKQILGNFEQHQASPPEWRRVWMGLSRCFFELGDYDMSIHAGTAALEMNRHFPQAHKYVALAQKASGDVEGAKATLSRAILYETPWDDDNIQSNKRLWQEMFGDT</sequence>